<dbReference type="GO" id="GO:0000139">
    <property type="term" value="C:Golgi membrane"/>
    <property type="evidence" value="ECO:0007669"/>
    <property type="project" value="UniProtKB-SubCell"/>
</dbReference>
<evidence type="ECO:0000259" key="8">
    <source>
        <dbReference type="Pfam" id="PF00852"/>
    </source>
</evidence>
<evidence type="ECO:0000256" key="6">
    <source>
        <dbReference type="ARBA" id="ARBA00023034"/>
    </source>
</evidence>
<dbReference type="EMBL" id="JBAMIC010000002">
    <property type="protein sequence ID" value="KAK7113154.1"/>
    <property type="molecule type" value="Genomic_DNA"/>
</dbReference>
<evidence type="ECO:0000313" key="9">
    <source>
        <dbReference type="EMBL" id="KAK7113154.1"/>
    </source>
</evidence>
<keyword evidence="5 7" id="KW-0808">Transferase</keyword>
<dbReference type="GO" id="GO:0032580">
    <property type="term" value="C:Golgi cisterna membrane"/>
    <property type="evidence" value="ECO:0007669"/>
    <property type="project" value="UniProtKB-SubCell"/>
</dbReference>
<reference evidence="9 10" key="1">
    <citation type="submission" date="2024-02" db="EMBL/GenBank/DDBJ databases">
        <title>Chromosome-scale genome assembly of the rough periwinkle Littorina saxatilis.</title>
        <authorList>
            <person name="De Jode A."/>
            <person name="Faria R."/>
            <person name="Formenti G."/>
            <person name="Sims Y."/>
            <person name="Smith T.P."/>
            <person name="Tracey A."/>
            <person name="Wood J.M.D."/>
            <person name="Zagrodzka Z.B."/>
            <person name="Johannesson K."/>
            <person name="Butlin R.K."/>
            <person name="Leder E.H."/>
        </authorList>
    </citation>
    <scope>NUCLEOTIDE SEQUENCE [LARGE SCALE GENOMIC DNA]</scope>
    <source>
        <strain evidence="9">Snail1</strain>
        <tissue evidence="9">Muscle</tissue>
    </source>
</reference>
<feature type="domain" description="Fucosyltransferase C-terminal" evidence="8">
    <location>
        <begin position="259"/>
        <end position="420"/>
    </location>
</feature>
<evidence type="ECO:0000256" key="2">
    <source>
        <dbReference type="ARBA" id="ARBA00004922"/>
    </source>
</evidence>
<dbReference type="InterPro" id="IPR001503">
    <property type="entry name" value="Glyco_trans_10"/>
</dbReference>
<evidence type="ECO:0000256" key="7">
    <source>
        <dbReference type="RuleBase" id="RU003832"/>
    </source>
</evidence>
<dbReference type="SUPFAM" id="SSF53756">
    <property type="entry name" value="UDP-Glycosyltransferase/glycogen phosphorylase"/>
    <property type="match status" value="1"/>
</dbReference>
<dbReference type="PANTHER" id="PTHR48438:SF1">
    <property type="entry name" value="ALPHA-(1,3)-FUCOSYLTRANSFERASE C-RELATED"/>
    <property type="match status" value="1"/>
</dbReference>
<dbReference type="EC" id="2.4.1.-" evidence="7"/>
<keyword evidence="7" id="KW-0812">Transmembrane</keyword>
<comment type="subcellular location">
    <subcellularLocation>
        <location evidence="1">Golgi apparatus membrane</location>
        <topology evidence="1">Single-pass type II membrane protein</topology>
    </subcellularLocation>
    <subcellularLocation>
        <location evidence="7">Golgi apparatus</location>
        <location evidence="7">Golgi stack membrane</location>
        <topology evidence="7">Single-pass type II membrane protein</topology>
    </subcellularLocation>
</comment>
<gene>
    <name evidence="9" type="ORF">V1264_012498</name>
</gene>
<keyword evidence="4 7" id="KW-0328">Glycosyltransferase</keyword>
<keyword evidence="10" id="KW-1185">Reference proteome</keyword>
<dbReference type="Gene3D" id="3.40.50.11660">
    <property type="entry name" value="Glycosyl transferase family 10, C-terminal domain"/>
    <property type="match status" value="1"/>
</dbReference>
<feature type="transmembrane region" description="Helical" evidence="7">
    <location>
        <begin position="12"/>
        <end position="32"/>
    </location>
</feature>
<comment type="pathway">
    <text evidence="2">Protein modification; protein glycosylation.</text>
</comment>
<evidence type="ECO:0000256" key="1">
    <source>
        <dbReference type="ARBA" id="ARBA00004323"/>
    </source>
</evidence>
<evidence type="ECO:0000313" key="10">
    <source>
        <dbReference type="Proteomes" id="UP001374579"/>
    </source>
</evidence>
<comment type="similarity">
    <text evidence="3 7">Belongs to the glycosyltransferase 10 family.</text>
</comment>
<dbReference type="Pfam" id="PF00852">
    <property type="entry name" value="Glyco_transf_10"/>
    <property type="match status" value="1"/>
</dbReference>
<accession>A0AAN9BY01</accession>
<sequence length="448" mass="50371">MWRFGVRLSKKTLYGCCVVTATCFTVVLLLYATKRVTVTKPLATGGRDDRGTPGVRHWWLRPVVGRGMTYATSPYNADNKRELTAPADSSSGVKVISWQAARSLRVLSTTSDMFAQCPVSACRVSPSSKSTQGAAAVVFDDGKMAKQTPPMLRADRVLVYYNMRPPGEATFRAKGDLFARYWTAAVTWVWSYRLDSDIFQPFAYIAKTSQPGKLKSVEDGVRKKGKVAVWINPKVSRRADGLEDIDKNFHTGRSLTGVEEYLKEFKKELAFDTMDMIDLQAAMDPTPAERARRGFTLSKYYFVLAFEWVACRDYVTDLLFATFDPRVQAVPVVRGGFNYTQHLPPDTYINADLFDGPRELARYLDDLASDSKAYSKLLWRKGQYSRQDGLQHAWCQLCDMLHRAPRDAHLNDRYDDVQAWFTQGASCTSTNTTDTTTVVTSDAAVTQQ</sequence>
<evidence type="ECO:0000256" key="3">
    <source>
        <dbReference type="ARBA" id="ARBA00008919"/>
    </source>
</evidence>
<protein>
    <recommendedName>
        <fullName evidence="7">Fucosyltransferase</fullName>
        <ecNumber evidence="7">2.4.1.-</ecNumber>
    </recommendedName>
</protein>
<organism evidence="9 10">
    <name type="scientific">Littorina saxatilis</name>
    <dbReference type="NCBI Taxonomy" id="31220"/>
    <lineage>
        <taxon>Eukaryota</taxon>
        <taxon>Metazoa</taxon>
        <taxon>Spiralia</taxon>
        <taxon>Lophotrochozoa</taxon>
        <taxon>Mollusca</taxon>
        <taxon>Gastropoda</taxon>
        <taxon>Caenogastropoda</taxon>
        <taxon>Littorinimorpha</taxon>
        <taxon>Littorinoidea</taxon>
        <taxon>Littorinidae</taxon>
        <taxon>Littorina</taxon>
    </lineage>
</organism>
<dbReference type="InterPro" id="IPR038577">
    <property type="entry name" value="GT10-like_C_sf"/>
</dbReference>
<evidence type="ECO:0000256" key="5">
    <source>
        <dbReference type="ARBA" id="ARBA00022679"/>
    </source>
</evidence>
<name>A0AAN9BY01_9CAEN</name>
<comment type="caution">
    <text evidence="9">The sequence shown here is derived from an EMBL/GenBank/DDBJ whole genome shotgun (WGS) entry which is preliminary data.</text>
</comment>
<dbReference type="PANTHER" id="PTHR48438">
    <property type="entry name" value="ALPHA-(1,3)-FUCOSYLTRANSFERASE C-RELATED"/>
    <property type="match status" value="1"/>
</dbReference>
<dbReference type="AlphaFoldDB" id="A0AAN9BY01"/>
<proteinExistence type="inferred from homology"/>
<dbReference type="Proteomes" id="UP001374579">
    <property type="component" value="Unassembled WGS sequence"/>
</dbReference>
<dbReference type="InterPro" id="IPR055270">
    <property type="entry name" value="Glyco_tran_10_C"/>
</dbReference>
<dbReference type="GO" id="GO:0008417">
    <property type="term" value="F:fucosyltransferase activity"/>
    <property type="evidence" value="ECO:0007669"/>
    <property type="project" value="InterPro"/>
</dbReference>
<evidence type="ECO:0000256" key="4">
    <source>
        <dbReference type="ARBA" id="ARBA00022676"/>
    </source>
</evidence>
<keyword evidence="6 7" id="KW-0333">Golgi apparatus</keyword>
<keyword evidence="7" id="KW-1133">Transmembrane helix</keyword>
<keyword evidence="7" id="KW-0472">Membrane</keyword>